<dbReference type="AlphaFoldDB" id="A0A1M6L6N8"/>
<reference evidence="2 3" key="1">
    <citation type="submission" date="2016-11" db="EMBL/GenBank/DDBJ databases">
        <authorList>
            <person name="Jaros S."/>
            <person name="Januszkiewicz K."/>
            <person name="Wedrychowicz H."/>
        </authorList>
    </citation>
    <scope>NUCLEOTIDE SEQUENCE [LARGE SCALE GENOMIC DNA]</scope>
    <source>
        <strain evidence="2 3">DSM 15212</strain>
    </source>
</reference>
<keyword evidence="1" id="KW-0812">Transmembrane</keyword>
<dbReference type="Gene3D" id="3.40.50.2000">
    <property type="entry name" value="Glycogen Phosphorylase B"/>
    <property type="match status" value="1"/>
</dbReference>
<name>A0A1M6L6N8_PARC5</name>
<keyword evidence="1" id="KW-0472">Membrane</keyword>
<keyword evidence="1" id="KW-1133">Transmembrane helix</keyword>
<gene>
    <name evidence="2" type="ORF">SAMN02745912_00685</name>
</gene>
<proteinExistence type="predicted"/>
<feature type="transmembrane region" description="Helical" evidence="1">
    <location>
        <begin position="131"/>
        <end position="153"/>
    </location>
</feature>
<dbReference type="SUPFAM" id="SSF53756">
    <property type="entry name" value="UDP-Glycosyltransferase/glycogen phosphorylase"/>
    <property type="match status" value="1"/>
</dbReference>
<keyword evidence="3" id="KW-1185">Reference proteome</keyword>
<dbReference type="RefSeq" id="WP_073146973.1">
    <property type="nucleotide sequence ID" value="NZ_FRAG01000005.1"/>
</dbReference>
<dbReference type="STRING" id="1121301.SAMN02745912_00685"/>
<dbReference type="Proteomes" id="UP000184465">
    <property type="component" value="Unassembled WGS sequence"/>
</dbReference>
<dbReference type="EMBL" id="FRAG01000005">
    <property type="protein sequence ID" value="SHJ66837.1"/>
    <property type="molecule type" value="Genomic_DNA"/>
</dbReference>
<evidence type="ECO:0000313" key="2">
    <source>
        <dbReference type="EMBL" id="SHJ66837.1"/>
    </source>
</evidence>
<evidence type="ECO:0000313" key="3">
    <source>
        <dbReference type="Proteomes" id="UP000184465"/>
    </source>
</evidence>
<evidence type="ECO:0000256" key="1">
    <source>
        <dbReference type="SAM" id="Phobius"/>
    </source>
</evidence>
<sequence>MKKLLIIRSISFQQLDMNIIEIKNKFPNHEIYLLTHEHGVSLAEKYKDIDRIIVYDYKESFKYRNKVESIRHEVFDAVIVPVNNISGLGFYNVLLYSLSIKAKKRYLCNLISDIKEISAFSILSLGLKNLIYSFFSFVLTLISTLFLILFLPLKLIQIERQ</sequence>
<dbReference type="OrthoDB" id="1931716at2"/>
<protein>
    <submittedName>
        <fullName evidence="2">Uncharacterized protein</fullName>
    </submittedName>
</protein>
<organism evidence="2 3">
    <name type="scientific">Paramaledivibacter caminithermalis (strain DSM 15212 / CIP 107654 / DViRD3)</name>
    <name type="common">Clostridium caminithermale</name>
    <dbReference type="NCBI Taxonomy" id="1121301"/>
    <lineage>
        <taxon>Bacteria</taxon>
        <taxon>Bacillati</taxon>
        <taxon>Bacillota</taxon>
        <taxon>Clostridia</taxon>
        <taxon>Peptostreptococcales</taxon>
        <taxon>Caminicellaceae</taxon>
        <taxon>Paramaledivibacter</taxon>
    </lineage>
</organism>
<accession>A0A1M6L6N8</accession>